<dbReference type="InterPro" id="IPR002575">
    <property type="entry name" value="Aminoglycoside_PTrfase"/>
</dbReference>
<dbReference type="EMBL" id="JANARS010000004">
    <property type="protein sequence ID" value="MCP3422215.1"/>
    <property type="molecule type" value="Genomic_DNA"/>
</dbReference>
<keyword evidence="3" id="KW-1185">Reference proteome</keyword>
<reference evidence="2 3" key="1">
    <citation type="submission" date="2022-06" db="EMBL/GenBank/DDBJ databases">
        <authorList>
            <person name="So Y."/>
        </authorList>
    </citation>
    <scope>NUCLEOTIDE SEQUENCE [LARGE SCALE GENOMIC DNA]</scope>
    <source>
        <strain evidence="2 3">STR3</strain>
    </source>
</reference>
<proteinExistence type="predicted"/>
<protein>
    <submittedName>
        <fullName evidence="2">Aminoglycoside phosphotransferase family protein</fullName>
    </submittedName>
</protein>
<sequence>MPAPEVDVPAALAWAGSVLGSPVASYDALAGGVTSTMLALRHDDGAESVLRLMTVEPWRSHGAELTARERDAQLAMAETPVPAPTSLALDADGTVAGAAAHLMSRLPGEPLGADADLDGQQLQAMADLLVTIHAQRPAPPFRTFQSWAWEEKWVVPDWSRHPASWRRAFEVLAGPAPAHEPTFLHRDFSHRNLLWSGDAVTGVVDWVETSTGPAWLDTAHAASNLALAHGPGPALELLRRYSDAAGTPVEAHWLVMDAVGYLPPPGRRPLFGRTDQLARLDDWLDLLVRDPGLS</sequence>
<dbReference type="Proteomes" id="UP001204524">
    <property type="component" value="Unassembled WGS sequence"/>
</dbReference>
<dbReference type="RefSeq" id="WP_254181420.1">
    <property type="nucleotide sequence ID" value="NZ_JANARS010000004.1"/>
</dbReference>
<comment type="caution">
    <text evidence="2">The sequence shown here is derived from an EMBL/GenBank/DDBJ whole genome shotgun (WGS) entry which is preliminary data.</text>
</comment>
<dbReference type="PANTHER" id="PTHR21310">
    <property type="entry name" value="AMINOGLYCOSIDE PHOSPHOTRANSFERASE-RELATED-RELATED"/>
    <property type="match status" value="1"/>
</dbReference>
<evidence type="ECO:0000259" key="1">
    <source>
        <dbReference type="Pfam" id="PF01636"/>
    </source>
</evidence>
<name>A0ABT1KWT0_9ACTN</name>
<dbReference type="InterPro" id="IPR011009">
    <property type="entry name" value="Kinase-like_dom_sf"/>
</dbReference>
<accession>A0ABT1KWT0</accession>
<dbReference type="Pfam" id="PF01636">
    <property type="entry name" value="APH"/>
    <property type="match status" value="1"/>
</dbReference>
<evidence type="ECO:0000313" key="3">
    <source>
        <dbReference type="Proteomes" id="UP001204524"/>
    </source>
</evidence>
<dbReference type="InterPro" id="IPR051678">
    <property type="entry name" value="AGP_Transferase"/>
</dbReference>
<evidence type="ECO:0000313" key="2">
    <source>
        <dbReference type="EMBL" id="MCP3422215.1"/>
    </source>
</evidence>
<organism evidence="2 3">
    <name type="scientific">Nocardioides pinisoli</name>
    <dbReference type="NCBI Taxonomy" id="2950279"/>
    <lineage>
        <taxon>Bacteria</taxon>
        <taxon>Bacillati</taxon>
        <taxon>Actinomycetota</taxon>
        <taxon>Actinomycetes</taxon>
        <taxon>Propionibacteriales</taxon>
        <taxon>Nocardioidaceae</taxon>
        <taxon>Nocardioides</taxon>
    </lineage>
</organism>
<feature type="domain" description="Aminoglycoside phosphotransferase" evidence="1">
    <location>
        <begin position="28"/>
        <end position="246"/>
    </location>
</feature>
<dbReference type="Gene3D" id="3.90.1200.10">
    <property type="match status" value="1"/>
</dbReference>
<dbReference type="SUPFAM" id="SSF56112">
    <property type="entry name" value="Protein kinase-like (PK-like)"/>
    <property type="match status" value="1"/>
</dbReference>
<gene>
    <name evidence="2" type="ORF">NCI01_10440</name>
</gene>